<evidence type="ECO:0000256" key="2">
    <source>
        <dbReference type="ARBA" id="ARBA00007965"/>
    </source>
</evidence>
<dbReference type="InterPro" id="IPR002259">
    <property type="entry name" value="Eqnu_transpt"/>
</dbReference>
<protein>
    <recommendedName>
        <fullName evidence="11">Equilibrative nucleoside transporter 3</fullName>
    </recommendedName>
</protein>
<dbReference type="Pfam" id="PF01733">
    <property type="entry name" value="Nucleoside_tran"/>
    <property type="match status" value="1"/>
</dbReference>
<evidence type="ECO:0000256" key="3">
    <source>
        <dbReference type="ARBA" id="ARBA00022448"/>
    </source>
</evidence>
<dbReference type="AlphaFoldDB" id="A0AAV2IGN7"/>
<evidence type="ECO:0008006" key="11">
    <source>
        <dbReference type="Google" id="ProtNLM"/>
    </source>
</evidence>
<dbReference type="PANTHER" id="PTHR10332">
    <property type="entry name" value="EQUILIBRATIVE NUCLEOSIDE TRANSPORTER"/>
    <property type="match status" value="1"/>
</dbReference>
<feature type="transmembrane region" description="Helical" evidence="8">
    <location>
        <begin position="97"/>
        <end position="117"/>
    </location>
</feature>
<name>A0AAV2IGN7_LYMST</name>
<evidence type="ECO:0000313" key="9">
    <source>
        <dbReference type="EMBL" id="CAL1546224.1"/>
    </source>
</evidence>
<feature type="transmembrane region" description="Helical" evidence="8">
    <location>
        <begin position="144"/>
        <end position="166"/>
    </location>
</feature>
<evidence type="ECO:0000256" key="7">
    <source>
        <dbReference type="SAM" id="MobiDB-lite"/>
    </source>
</evidence>
<dbReference type="GO" id="GO:0005337">
    <property type="term" value="F:nucleoside transmembrane transporter activity"/>
    <property type="evidence" value="ECO:0007669"/>
    <property type="project" value="InterPro"/>
</dbReference>
<keyword evidence="3" id="KW-0813">Transport</keyword>
<keyword evidence="6 8" id="KW-0472">Membrane</keyword>
<keyword evidence="4 8" id="KW-0812">Transmembrane</keyword>
<keyword evidence="10" id="KW-1185">Reference proteome</keyword>
<evidence type="ECO:0000313" key="10">
    <source>
        <dbReference type="Proteomes" id="UP001497497"/>
    </source>
</evidence>
<gene>
    <name evidence="9" type="ORF">GSLYS_00019601001</name>
</gene>
<feature type="transmembrane region" description="Helical" evidence="8">
    <location>
        <begin position="245"/>
        <end position="266"/>
    </location>
</feature>
<feature type="transmembrane region" description="Helical" evidence="8">
    <location>
        <begin position="272"/>
        <end position="292"/>
    </location>
</feature>
<reference evidence="9 10" key="1">
    <citation type="submission" date="2024-04" db="EMBL/GenBank/DDBJ databases">
        <authorList>
            <consortium name="Genoscope - CEA"/>
            <person name="William W."/>
        </authorList>
    </citation>
    <scope>NUCLEOTIDE SEQUENCE [LARGE SCALE GENOMIC DNA]</scope>
</reference>
<evidence type="ECO:0000256" key="1">
    <source>
        <dbReference type="ARBA" id="ARBA00004141"/>
    </source>
</evidence>
<feature type="transmembrane region" description="Helical" evidence="8">
    <location>
        <begin position="443"/>
        <end position="464"/>
    </location>
</feature>
<keyword evidence="5 8" id="KW-1133">Transmembrane helix</keyword>
<evidence type="ECO:0000256" key="8">
    <source>
        <dbReference type="SAM" id="Phobius"/>
    </source>
</evidence>
<comment type="caution">
    <text evidence="9">The sequence shown here is derived from an EMBL/GenBank/DDBJ whole genome shotgun (WGS) entry which is preliminary data.</text>
</comment>
<feature type="transmembrane region" description="Helical" evidence="8">
    <location>
        <begin position="205"/>
        <end position="224"/>
    </location>
</feature>
<accession>A0AAV2IGN7</accession>
<feature type="transmembrane region" description="Helical" evidence="8">
    <location>
        <begin position="406"/>
        <end position="423"/>
    </location>
</feature>
<proteinExistence type="inferred from homology"/>
<feature type="transmembrane region" description="Helical" evidence="8">
    <location>
        <begin position="173"/>
        <end position="193"/>
    </location>
</feature>
<dbReference type="InterPro" id="IPR036259">
    <property type="entry name" value="MFS_trans_sf"/>
</dbReference>
<dbReference type="EMBL" id="CAXITT010000785">
    <property type="protein sequence ID" value="CAL1546224.1"/>
    <property type="molecule type" value="Genomic_DNA"/>
</dbReference>
<dbReference type="GO" id="GO:0005886">
    <property type="term" value="C:plasma membrane"/>
    <property type="evidence" value="ECO:0007669"/>
    <property type="project" value="TreeGrafter"/>
</dbReference>
<feature type="region of interest" description="Disordered" evidence="7">
    <location>
        <begin position="12"/>
        <end position="52"/>
    </location>
</feature>
<dbReference type="PANTHER" id="PTHR10332:SF80">
    <property type="entry name" value="EQUILIBRATIVE NUCLEOSIDE TRANSPORTER 2, ISOFORM A"/>
    <property type="match status" value="1"/>
</dbReference>
<dbReference type="SUPFAM" id="SSF103473">
    <property type="entry name" value="MFS general substrate transporter"/>
    <property type="match status" value="1"/>
</dbReference>
<evidence type="ECO:0000256" key="6">
    <source>
        <dbReference type="ARBA" id="ARBA00023136"/>
    </source>
</evidence>
<comment type="subcellular location">
    <subcellularLocation>
        <location evidence="1">Membrane</location>
        <topology evidence="1">Multi-pass membrane protein</topology>
    </subcellularLocation>
</comment>
<dbReference type="Proteomes" id="UP001497497">
    <property type="component" value="Unassembled WGS sequence"/>
</dbReference>
<organism evidence="9 10">
    <name type="scientific">Lymnaea stagnalis</name>
    <name type="common">Great pond snail</name>
    <name type="synonym">Helix stagnalis</name>
    <dbReference type="NCBI Taxonomy" id="6523"/>
    <lineage>
        <taxon>Eukaryota</taxon>
        <taxon>Metazoa</taxon>
        <taxon>Spiralia</taxon>
        <taxon>Lophotrochozoa</taxon>
        <taxon>Mollusca</taxon>
        <taxon>Gastropoda</taxon>
        <taxon>Heterobranchia</taxon>
        <taxon>Euthyneura</taxon>
        <taxon>Panpulmonata</taxon>
        <taxon>Hygrophila</taxon>
        <taxon>Lymnaeoidea</taxon>
        <taxon>Lymnaeidae</taxon>
        <taxon>Lymnaea</taxon>
    </lineage>
</organism>
<sequence>MSEQVQLITFGKRDPMSSLDRSGDGNKVFADPWQQSPLYKNGSVESSASERERFLPPVKLDPGWDSMPNSTVGIKKSSTVQQIEELEKDPPKDRLNIVYIVMIIHGIAILIPWNMFINAKAYFENYKLQSNQSSPALIDYRTNFMSYIGMASQFPNFLMNIINIFVQCGGNTLGLRVLSGIIITVIMFVLTTVLAMIDSSEWPEMFFWITMGTAIVINAAVGIYQNSMYGLAASLPMKYTNAIIFGNNISGTLVALTNIIVLALSPGKKTSAIYYFVVAIIILMLAFDAYFITGHTKFYRHYCKLTELKKQEYHEKNANSRDPFYKLLFRSFGRVFTKIYHLMFGVWFTFFITLLLFPTVMSDIKPLEIDMDGEYWTAIFCFLFFNLFATFGNLTTEFIRWPSHRWIIVLVLLRVFFIPLMVLGNFRPETRSWAVLIPYDGVFIATAVLFSFSSGYCSSLTMMYAPKCVEHNDAPIAGMIMALSLVFGILCGINCSRIWGFVI</sequence>
<evidence type="ECO:0000256" key="5">
    <source>
        <dbReference type="ARBA" id="ARBA00022989"/>
    </source>
</evidence>
<feature type="transmembrane region" description="Helical" evidence="8">
    <location>
        <begin position="476"/>
        <end position="499"/>
    </location>
</feature>
<dbReference type="PRINTS" id="PR01130">
    <property type="entry name" value="DERENTRNSPRT"/>
</dbReference>
<feature type="transmembrane region" description="Helical" evidence="8">
    <location>
        <begin position="339"/>
        <end position="360"/>
    </location>
</feature>
<feature type="transmembrane region" description="Helical" evidence="8">
    <location>
        <begin position="375"/>
        <end position="394"/>
    </location>
</feature>
<feature type="compositionally biased region" description="Polar residues" evidence="7">
    <location>
        <begin position="33"/>
        <end position="47"/>
    </location>
</feature>
<comment type="similarity">
    <text evidence="2">Belongs to the SLC29A/ENT transporter (TC 2.A.57) family.</text>
</comment>
<dbReference type="PIRSF" id="PIRSF016379">
    <property type="entry name" value="ENT"/>
    <property type="match status" value="1"/>
</dbReference>
<evidence type="ECO:0000256" key="4">
    <source>
        <dbReference type="ARBA" id="ARBA00022692"/>
    </source>
</evidence>